<dbReference type="AlphaFoldDB" id="A0A6L9Y1Y6"/>
<dbReference type="Pfam" id="PF11706">
    <property type="entry name" value="zf-CGNR"/>
    <property type="match status" value="1"/>
</dbReference>
<proteinExistence type="predicted"/>
<dbReference type="Gene3D" id="1.10.3300.10">
    <property type="entry name" value="Jann2411-like domain"/>
    <property type="match status" value="1"/>
</dbReference>
<name>A0A6L9Y1Y6_9MICO</name>
<organism evidence="2 3">
    <name type="scientific">Leifsonia tongyongensis</name>
    <dbReference type="NCBI Taxonomy" id="1268043"/>
    <lineage>
        <taxon>Bacteria</taxon>
        <taxon>Bacillati</taxon>
        <taxon>Actinomycetota</taxon>
        <taxon>Actinomycetes</taxon>
        <taxon>Micrococcales</taxon>
        <taxon>Microbacteriaceae</taxon>
        <taxon>Leifsonia</taxon>
    </lineage>
</organism>
<comment type="caution">
    <text evidence="2">The sequence shown here is derived from an EMBL/GenBank/DDBJ whole genome shotgun (WGS) entry which is preliminary data.</text>
</comment>
<feature type="domain" description="Zinc finger CGNR" evidence="1">
    <location>
        <begin position="121"/>
        <end position="163"/>
    </location>
</feature>
<dbReference type="Proteomes" id="UP000474967">
    <property type="component" value="Unassembled WGS sequence"/>
</dbReference>
<dbReference type="InterPro" id="IPR010852">
    <property type="entry name" value="ABATE"/>
</dbReference>
<dbReference type="SUPFAM" id="SSF160904">
    <property type="entry name" value="Jann2411-like"/>
    <property type="match status" value="1"/>
</dbReference>
<dbReference type="EMBL" id="JAAGWY010000004">
    <property type="protein sequence ID" value="NEN07417.1"/>
    <property type="molecule type" value="Genomic_DNA"/>
</dbReference>
<dbReference type="RefSeq" id="WP_163290877.1">
    <property type="nucleotide sequence ID" value="NZ_JAAGWY010000004.1"/>
</dbReference>
<dbReference type="PANTHER" id="PTHR35525:SF3">
    <property type="entry name" value="BLL6575 PROTEIN"/>
    <property type="match status" value="1"/>
</dbReference>
<reference evidence="2 3" key="1">
    <citation type="journal article" date="2014" name="J. Microbiol.">
        <title>Diaminobutyricibacter tongyongensis gen. nov., sp. nov. and Homoserinibacter gongjuensis gen. nov., sp. nov. belong to the family Microbacteriaceae.</title>
        <authorList>
            <person name="Kim S.J."/>
            <person name="Ahn J.H."/>
            <person name="Weon H.Y."/>
            <person name="Hamada M."/>
            <person name="Suzuki K."/>
            <person name="Kwon S.W."/>
        </authorList>
    </citation>
    <scope>NUCLEOTIDE SEQUENCE [LARGE SCALE GENOMIC DNA]</scope>
    <source>
        <strain evidence="2 3">NBRC 108724</strain>
    </source>
</reference>
<dbReference type="InterPro" id="IPR023286">
    <property type="entry name" value="ABATE_dom_sf"/>
</dbReference>
<protein>
    <submittedName>
        <fullName evidence="2">CGNR zinc finger domain-containing protein</fullName>
    </submittedName>
</protein>
<keyword evidence="3" id="KW-1185">Reference proteome</keyword>
<sequence>MRTNAPAVEERETEREPELGAGLLVDFLNTLDIEEGTDLLDDAAAFDAWCDTHAVSAGDRAEAKSVRDALRSFLDGESPSLPSLELETTCGDRGVALRARTAAEAAVASSVVLSIQGSMGRVRLCAAEDCRWAFYDRSKNGSRTWCSMGVCGNRQKARTYRAKGSPDD</sequence>
<dbReference type="PANTHER" id="PTHR35525">
    <property type="entry name" value="BLL6575 PROTEIN"/>
    <property type="match status" value="1"/>
</dbReference>
<evidence type="ECO:0000259" key="1">
    <source>
        <dbReference type="Pfam" id="PF11706"/>
    </source>
</evidence>
<gene>
    <name evidence="2" type="ORF">G3T36_16275</name>
</gene>
<dbReference type="Pfam" id="PF07336">
    <property type="entry name" value="ABATE"/>
    <property type="match status" value="1"/>
</dbReference>
<accession>A0A6L9Y1Y6</accession>
<evidence type="ECO:0000313" key="2">
    <source>
        <dbReference type="EMBL" id="NEN07417.1"/>
    </source>
</evidence>
<evidence type="ECO:0000313" key="3">
    <source>
        <dbReference type="Proteomes" id="UP000474967"/>
    </source>
</evidence>
<dbReference type="InterPro" id="IPR021005">
    <property type="entry name" value="Znf_CGNR"/>
</dbReference>